<gene>
    <name evidence="6" type="ORF">VNO78_25603</name>
</gene>
<comment type="caution">
    <text evidence="6">The sequence shown here is derived from an EMBL/GenBank/DDBJ whole genome shotgun (WGS) entry which is preliminary data.</text>
</comment>
<dbReference type="Gene3D" id="3.80.10.10">
    <property type="entry name" value="Ribonuclease Inhibitor"/>
    <property type="match status" value="1"/>
</dbReference>
<dbReference type="PANTHER" id="PTHR11017">
    <property type="entry name" value="LEUCINE-RICH REPEAT-CONTAINING PROTEIN"/>
    <property type="match status" value="1"/>
</dbReference>
<dbReference type="Pfam" id="PF01582">
    <property type="entry name" value="TIR"/>
    <property type="match status" value="1"/>
</dbReference>
<accession>A0AAN9XFK6</accession>
<evidence type="ECO:0000313" key="6">
    <source>
        <dbReference type="EMBL" id="KAK7390301.1"/>
    </source>
</evidence>
<feature type="chain" id="PRO_5043021139" description="TIR domain-containing protein" evidence="4">
    <location>
        <begin position="28"/>
        <end position="640"/>
    </location>
</feature>
<dbReference type="InterPro" id="IPR035897">
    <property type="entry name" value="Toll_tir_struct_dom_sf"/>
</dbReference>
<dbReference type="EMBL" id="JAYMYS010000006">
    <property type="protein sequence ID" value="KAK7390301.1"/>
    <property type="molecule type" value="Genomic_DNA"/>
</dbReference>
<dbReference type="InterPro" id="IPR032675">
    <property type="entry name" value="LRR_dom_sf"/>
</dbReference>
<keyword evidence="7" id="KW-1185">Reference proteome</keyword>
<dbReference type="InterPro" id="IPR044974">
    <property type="entry name" value="Disease_R_plants"/>
</dbReference>
<keyword evidence="2" id="KW-0677">Repeat</keyword>
<dbReference type="SMART" id="SM00255">
    <property type="entry name" value="TIR"/>
    <property type="match status" value="1"/>
</dbReference>
<dbReference type="SUPFAM" id="SSF52200">
    <property type="entry name" value="Toll/Interleukin receptor TIR domain"/>
    <property type="match status" value="1"/>
</dbReference>
<dbReference type="AlphaFoldDB" id="A0AAN9XFK6"/>
<protein>
    <recommendedName>
        <fullName evidence="5">TIR domain-containing protein</fullName>
    </recommendedName>
</protein>
<reference evidence="6 7" key="1">
    <citation type="submission" date="2024-01" db="EMBL/GenBank/DDBJ databases">
        <title>The genomes of 5 underutilized Papilionoideae crops provide insights into root nodulation and disease resistanc.</title>
        <authorList>
            <person name="Jiang F."/>
        </authorList>
    </citation>
    <scope>NUCLEOTIDE SEQUENCE [LARGE SCALE GENOMIC DNA]</scope>
    <source>
        <strain evidence="6">DUOXIRENSHENG_FW03</strain>
        <tissue evidence="6">Leaves</tissue>
    </source>
</reference>
<proteinExistence type="predicted"/>
<dbReference type="InterPro" id="IPR011713">
    <property type="entry name" value="Leu-rich_rpt_3"/>
</dbReference>
<dbReference type="SUPFAM" id="SSF52047">
    <property type="entry name" value="RNI-like"/>
    <property type="match status" value="1"/>
</dbReference>
<evidence type="ECO:0000256" key="4">
    <source>
        <dbReference type="SAM" id="SignalP"/>
    </source>
</evidence>
<dbReference type="GO" id="GO:0007165">
    <property type="term" value="P:signal transduction"/>
    <property type="evidence" value="ECO:0007669"/>
    <property type="project" value="InterPro"/>
</dbReference>
<organism evidence="6 7">
    <name type="scientific">Psophocarpus tetragonolobus</name>
    <name type="common">Winged bean</name>
    <name type="synonym">Dolichos tetragonolobus</name>
    <dbReference type="NCBI Taxonomy" id="3891"/>
    <lineage>
        <taxon>Eukaryota</taxon>
        <taxon>Viridiplantae</taxon>
        <taxon>Streptophyta</taxon>
        <taxon>Embryophyta</taxon>
        <taxon>Tracheophyta</taxon>
        <taxon>Spermatophyta</taxon>
        <taxon>Magnoliopsida</taxon>
        <taxon>eudicotyledons</taxon>
        <taxon>Gunneridae</taxon>
        <taxon>Pentapetalae</taxon>
        <taxon>rosids</taxon>
        <taxon>fabids</taxon>
        <taxon>Fabales</taxon>
        <taxon>Fabaceae</taxon>
        <taxon>Papilionoideae</taxon>
        <taxon>50 kb inversion clade</taxon>
        <taxon>NPAAA clade</taxon>
        <taxon>indigoferoid/millettioid clade</taxon>
        <taxon>Phaseoleae</taxon>
        <taxon>Psophocarpus</taxon>
    </lineage>
</organism>
<evidence type="ECO:0000259" key="5">
    <source>
        <dbReference type="PROSITE" id="PS50104"/>
    </source>
</evidence>
<dbReference type="PROSITE" id="PS50104">
    <property type="entry name" value="TIR"/>
    <property type="match status" value="1"/>
</dbReference>
<keyword evidence="3" id="KW-0520">NAD</keyword>
<dbReference type="GO" id="GO:0006952">
    <property type="term" value="P:defense response"/>
    <property type="evidence" value="ECO:0007669"/>
    <property type="project" value="InterPro"/>
</dbReference>
<dbReference type="Pfam" id="PF07725">
    <property type="entry name" value="LRR_3"/>
    <property type="match status" value="1"/>
</dbReference>
<sequence length="640" mass="72812">MADPSSGVSAIKHVLFLCLLFISELNGEGVATSQEPSDEGPQIKYDVFVNFRGEDIRHGFLGYLTEAFHQKQIHAFVDDNLEKGDEIWPSLVEAIKGSLISLTIFSGNYSSSHWCLEELVTILECREKYGQTVIPVFFHVNPTDVRHQKESYGKALAEHENKYGLSTVQNWRNALKKAADLSGVKSSDHKAEVNLLGEIINIVNLVLKRSDKNPINLKRLIGIDRPMQRLESMIHQESKDVRVIEMGWEIVRQESIEEPGKRSRLWDPDDVYEVLKNNKGTESIRSIRADVSVIRKLKLSPYIFTKMTKLRFLYVPSEYDQDDFHHFPHGLQSFPDELTYLDGLQSLPTELRYLDGLQSFSDELRYLVWRNYPLRSLPENFSSQNLVLLDLTYSHVEKLWDGVKNLKSLKEVKVTGSVNLKELPDLSEATNLEVLDISGCVQLTSVTPSIFSLNKLKILKLDYHSFSKIIINNHISSLSFFTVKGSIEQKEISLRSENIISNPVSCMCLNLKPSSFICKNKLETLSKITGSKCRYLQPSTFKELRRQRYLRVLDPRVICLIELGPVYLIDCLSLKNLLSPAILDQQFKNMSCACLGIIQRYHGLVGASVVVALDANSSSVETVFDHSEHFDKLKTLSDHK</sequence>
<feature type="signal peptide" evidence="4">
    <location>
        <begin position="1"/>
        <end position="27"/>
    </location>
</feature>
<dbReference type="PANTHER" id="PTHR11017:SF263">
    <property type="entry name" value="ADP-RIBOSYL CYCLASE_CYCLIC ADP-RIBOSE HYDROLASE"/>
    <property type="match status" value="1"/>
</dbReference>
<evidence type="ECO:0000256" key="2">
    <source>
        <dbReference type="ARBA" id="ARBA00022737"/>
    </source>
</evidence>
<keyword evidence="1" id="KW-0433">Leucine-rich repeat</keyword>
<dbReference type="Proteomes" id="UP001386955">
    <property type="component" value="Unassembled WGS sequence"/>
</dbReference>
<dbReference type="Gene3D" id="3.40.50.10140">
    <property type="entry name" value="Toll/interleukin-1 receptor homology (TIR) domain"/>
    <property type="match status" value="1"/>
</dbReference>
<dbReference type="FunFam" id="3.40.50.10140:FF:000007">
    <property type="entry name" value="Disease resistance protein (TIR-NBS-LRR class)"/>
    <property type="match status" value="1"/>
</dbReference>
<keyword evidence="4" id="KW-0732">Signal</keyword>
<dbReference type="InterPro" id="IPR000157">
    <property type="entry name" value="TIR_dom"/>
</dbReference>
<name>A0AAN9XFK6_PSOTE</name>
<evidence type="ECO:0000313" key="7">
    <source>
        <dbReference type="Proteomes" id="UP001386955"/>
    </source>
</evidence>
<feature type="domain" description="TIR" evidence="5">
    <location>
        <begin position="43"/>
        <end position="207"/>
    </location>
</feature>
<evidence type="ECO:0000256" key="1">
    <source>
        <dbReference type="ARBA" id="ARBA00022614"/>
    </source>
</evidence>
<evidence type="ECO:0000256" key="3">
    <source>
        <dbReference type="ARBA" id="ARBA00023027"/>
    </source>
</evidence>